<protein>
    <submittedName>
        <fullName evidence="2">Uncharacterized protein</fullName>
    </submittedName>
</protein>
<organism evidence="2">
    <name type="scientific">Prunus dulcis</name>
    <name type="common">Almond</name>
    <name type="synonym">Amygdalus dulcis</name>
    <dbReference type="NCBI Taxonomy" id="3755"/>
    <lineage>
        <taxon>Eukaryota</taxon>
        <taxon>Viridiplantae</taxon>
        <taxon>Streptophyta</taxon>
        <taxon>Embryophyta</taxon>
        <taxon>Tracheophyta</taxon>
        <taxon>Spermatophyta</taxon>
        <taxon>Magnoliopsida</taxon>
        <taxon>eudicotyledons</taxon>
        <taxon>Gunneridae</taxon>
        <taxon>Pentapetalae</taxon>
        <taxon>rosids</taxon>
        <taxon>fabids</taxon>
        <taxon>Rosales</taxon>
        <taxon>Rosaceae</taxon>
        <taxon>Amygdaloideae</taxon>
        <taxon>Amygdaleae</taxon>
        <taxon>Prunus</taxon>
    </lineage>
</organism>
<gene>
    <name evidence="2" type="ORF">Prudu_1314S000100</name>
</gene>
<accession>A0A5H2XTG7</accession>
<feature type="region of interest" description="Disordered" evidence="1">
    <location>
        <begin position="1"/>
        <end position="52"/>
    </location>
</feature>
<feature type="compositionally biased region" description="Basic and acidic residues" evidence="1">
    <location>
        <begin position="42"/>
        <end position="52"/>
    </location>
</feature>
<sequence length="52" mass="5610">MATGPVALEPPSSPTFSKTSTRGRLSWRKSCFPTEAPGARRSVKETFEGSKP</sequence>
<evidence type="ECO:0000313" key="2">
    <source>
        <dbReference type="EMBL" id="BBN69984.1"/>
    </source>
</evidence>
<name>A0A5H2XTG7_PRUDU</name>
<dbReference type="EMBL" id="AP021651">
    <property type="protein sequence ID" value="BBN69984.1"/>
    <property type="molecule type" value="Genomic_DNA"/>
</dbReference>
<evidence type="ECO:0000256" key="1">
    <source>
        <dbReference type="SAM" id="MobiDB-lite"/>
    </source>
</evidence>
<reference evidence="2" key="1">
    <citation type="journal article" date="2019" name="Science">
        <title>Mutation of a bHLH transcription factor allowed almond domestication.</title>
        <authorList>
            <person name="Sanchez-Perez R."/>
            <person name="Pavan S."/>
            <person name="Mazzeo R."/>
            <person name="Moldovan C."/>
            <person name="Aiese Cigliano R."/>
            <person name="Del Cueto J."/>
            <person name="Ricciardi F."/>
            <person name="Lotti C."/>
            <person name="Ricciardi L."/>
            <person name="Dicenta F."/>
            <person name="Lopez-Marques R.L."/>
            <person name="Lindberg Moller B."/>
        </authorList>
    </citation>
    <scope>NUCLEOTIDE SEQUENCE</scope>
</reference>
<proteinExistence type="predicted"/>
<dbReference type="AlphaFoldDB" id="A0A5H2XTG7"/>